<dbReference type="Proteomes" id="UP000199494">
    <property type="component" value="Unassembled WGS sequence"/>
</dbReference>
<dbReference type="Pfam" id="PF03009">
    <property type="entry name" value="GDPD"/>
    <property type="match status" value="1"/>
</dbReference>
<dbReference type="EMBL" id="FMZE01000006">
    <property type="protein sequence ID" value="SDD16475.1"/>
    <property type="molecule type" value="Genomic_DNA"/>
</dbReference>
<proteinExistence type="inferred from homology"/>
<evidence type="ECO:0000313" key="8">
    <source>
        <dbReference type="Proteomes" id="UP000199494"/>
    </source>
</evidence>
<evidence type="ECO:0000256" key="3">
    <source>
        <dbReference type="ARBA" id="ARBA00022729"/>
    </source>
</evidence>
<dbReference type="RefSeq" id="WP_091805882.1">
    <property type="nucleotide sequence ID" value="NZ_CP016353.1"/>
</dbReference>
<dbReference type="OrthoDB" id="9758957at2"/>
<evidence type="ECO:0000256" key="4">
    <source>
        <dbReference type="ARBA" id="ARBA00022798"/>
    </source>
</evidence>
<evidence type="ECO:0000256" key="6">
    <source>
        <dbReference type="ARBA" id="ARBA00047512"/>
    </source>
</evidence>
<dbReference type="GO" id="GO:0006071">
    <property type="term" value="P:glycerol metabolic process"/>
    <property type="evidence" value="ECO:0007669"/>
    <property type="project" value="UniProtKB-KW"/>
</dbReference>
<dbReference type="PANTHER" id="PTHR43620:SF7">
    <property type="entry name" value="GLYCEROPHOSPHODIESTER PHOSPHODIESTERASE GDPD5-RELATED"/>
    <property type="match status" value="1"/>
</dbReference>
<reference evidence="7 8" key="1">
    <citation type="submission" date="2016-10" db="EMBL/GenBank/DDBJ databases">
        <authorList>
            <person name="de Groot N.N."/>
        </authorList>
    </citation>
    <scope>NUCLEOTIDE SEQUENCE [LARGE SCALE GENOMIC DNA]</scope>
    <source>
        <strain evidence="7 8">CGMCC 4.5506</strain>
    </source>
</reference>
<dbReference type="PANTHER" id="PTHR43620">
    <property type="entry name" value="GLYCEROPHOSPHORYL DIESTER PHOSPHODIESTERASE"/>
    <property type="match status" value="1"/>
</dbReference>
<dbReference type="CDD" id="cd08602">
    <property type="entry name" value="GDPD_ScGlpQ1_like"/>
    <property type="match status" value="1"/>
</dbReference>
<evidence type="ECO:0000256" key="1">
    <source>
        <dbReference type="ARBA" id="ARBA00007277"/>
    </source>
</evidence>
<protein>
    <recommendedName>
        <fullName evidence="2">glycerophosphodiester phosphodiesterase</fullName>
        <ecNumber evidence="2">3.1.4.46</ecNumber>
    </recommendedName>
</protein>
<dbReference type="SUPFAM" id="SSF51695">
    <property type="entry name" value="PLC-like phosphodiesterases"/>
    <property type="match status" value="1"/>
</dbReference>
<dbReference type="InterPro" id="IPR017946">
    <property type="entry name" value="PLC-like_Pdiesterase_TIM-brl"/>
</dbReference>
<dbReference type="Gene3D" id="3.20.20.190">
    <property type="entry name" value="Phosphatidylinositol (PI) phosphodiesterase"/>
    <property type="match status" value="1"/>
</dbReference>
<keyword evidence="5" id="KW-0378">Hydrolase</keyword>
<dbReference type="PROSITE" id="PS51704">
    <property type="entry name" value="GP_PDE"/>
    <property type="match status" value="1"/>
</dbReference>
<dbReference type="EC" id="3.1.4.46" evidence="2"/>
<keyword evidence="8" id="KW-1185">Reference proteome</keyword>
<name>A0A222VXK8_9PSEU</name>
<evidence type="ECO:0000256" key="5">
    <source>
        <dbReference type="ARBA" id="ARBA00022801"/>
    </source>
</evidence>
<dbReference type="STRING" id="530584.SAMN05421630_106206"/>
<dbReference type="InterPro" id="IPR030395">
    <property type="entry name" value="GP_PDE_dom"/>
</dbReference>
<comment type="catalytic activity">
    <reaction evidence="6">
        <text>a sn-glycero-3-phosphodiester + H2O = an alcohol + sn-glycerol 3-phosphate + H(+)</text>
        <dbReference type="Rhea" id="RHEA:12969"/>
        <dbReference type="ChEBI" id="CHEBI:15377"/>
        <dbReference type="ChEBI" id="CHEBI:15378"/>
        <dbReference type="ChEBI" id="CHEBI:30879"/>
        <dbReference type="ChEBI" id="CHEBI:57597"/>
        <dbReference type="ChEBI" id="CHEBI:83408"/>
        <dbReference type="EC" id="3.1.4.46"/>
    </reaction>
</comment>
<comment type="similarity">
    <text evidence="1">Belongs to the glycerophosphoryl diester phosphodiesterase family.</text>
</comment>
<organism evidence="7 8">
    <name type="scientific">Prauserella marina</name>
    <dbReference type="NCBI Taxonomy" id="530584"/>
    <lineage>
        <taxon>Bacteria</taxon>
        <taxon>Bacillati</taxon>
        <taxon>Actinomycetota</taxon>
        <taxon>Actinomycetes</taxon>
        <taxon>Pseudonocardiales</taxon>
        <taxon>Pseudonocardiaceae</taxon>
        <taxon>Prauserella</taxon>
    </lineage>
</organism>
<keyword evidence="4" id="KW-0319">Glycerol metabolism</keyword>
<dbReference type="GO" id="GO:0042597">
    <property type="term" value="C:periplasmic space"/>
    <property type="evidence" value="ECO:0007669"/>
    <property type="project" value="TreeGrafter"/>
</dbReference>
<dbReference type="KEGG" id="pmad:BAY61_30685"/>
<keyword evidence="3" id="KW-0732">Signal</keyword>
<sequence length="374" mass="40974">MSRKRWTILAMCTLAVLGTTSVSGHAEPRADATSPEARAGKPSDDFVIVAHRGASGYRPEHTLAAYELAARMGADFIEPDLVTTKDGVLVARHEPEIGGTTDVADHPEFADRKTTKDLDGTPVTGWFAEDFTLAELKTLRAKERIPELRPHNTVYDGRFEIPTFQEVIDLSRELSRELRRDIGIYPETKHPTYFKRQGLPLEPAFVDTLKRNGLNKRGASVYVQSFEVGNLKELRGKLRVPLVQLVNASGAPYDFVAGGDPRTYDDLVTPDGLAEIARYAEGLGPALDRVIPRDADGRLTQPTAIVDDAHAAGLEVHPWTFCAENNFLPADLRSSDDPAAWGDILTAYELFIATGIDGLFADQPDIAVEVAGNR</sequence>
<evidence type="ECO:0000256" key="2">
    <source>
        <dbReference type="ARBA" id="ARBA00012247"/>
    </source>
</evidence>
<dbReference type="GO" id="GO:0006629">
    <property type="term" value="P:lipid metabolic process"/>
    <property type="evidence" value="ECO:0007669"/>
    <property type="project" value="InterPro"/>
</dbReference>
<dbReference type="AlphaFoldDB" id="A0A222VXK8"/>
<dbReference type="GO" id="GO:0008889">
    <property type="term" value="F:glycerophosphodiester phosphodiesterase activity"/>
    <property type="evidence" value="ECO:0007669"/>
    <property type="project" value="UniProtKB-EC"/>
</dbReference>
<accession>A0A222VXK8</accession>
<gene>
    <name evidence="7" type="ORF">SAMN05421630_106206</name>
</gene>
<evidence type="ECO:0000313" key="7">
    <source>
        <dbReference type="EMBL" id="SDD16475.1"/>
    </source>
</evidence>